<dbReference type="GO" id="GO:0000049">
    <property type="term" value="F:tRNA binding"/>
    <property type="evidence" value="ECO:0007669"/>
    <property type="project" value="TreeGrafter"/>
</dbReference>
<dbReference type="VEuPathDB" id="ToxoDB:LOC34621021"/>
<evidence type="ECO:0000256" key="1">
    <source>
        <dbReference type="ARBA" id="ARBA00022598"/>
    </source>
</evidence>
<dbReference type="InterPro" id="IPR004364">
    <property type="entry name" value="Aa-tRNA-synt_II"/>
</dbReference>
<dbReference type="Gene3D" id="2.40.50.140">
    <property type="entry name" value="Nucleic acid-binding proteins"/>
    <property type="match status" value="1"/>
</dbReference>
<feature type="domain" description="Aminoacyl-transfer RNA synthetases class-II family profile" evidence="5">
    <location>
        <begin position="199"/>
        <end position="494"/>
    </location>
</feature>
<evidence type="ECO:0000259" key="5">
    <source>
        <dbReference type="PROSITE" id="PS50862"/>
    </source>
</evidence>
<dbReference type="InParanoid" id="A0A1D3D2N8"/>
<protein>
    <submittedName>
        <fullName evidence="6">Lysyl-tRNA synthetase</fullName>
    </submittedName>
</protein>
<dbReference type="GO" id="GO:0005524">
    <property type="term" value="F:ATP binding"/>
    <property type="evidence" value="ECO:0007669"/>
    <property type="project" value="InterPro"/>
</dbReference>
<gene>
    <name evidence="6" type="ORF">cyc_04495</name>
</gene>
<dbReference type="Pfam" id="PF00152">
    <property type="entry name" value="tRNA-synt_2"/>
    <property type="match status" value="1"/>
</dbReference>
<comment type="caution">
    <text evidence="6">The sequence shown here is derived from an EMBL/GenBank/DDBJ whole genome shotgun (WGS) entry which is preliminary data.</text>
</comment>
<dbReference type="GO" id="GO:0005829">
    <property type="term" value="C:cytosol"/>
    <property type="evidence" value="ECO:0007669"/>
    <property type="project" value="TreeGrafter"/>
</dbReference>
<name>A0A1D3D2N8_9EIME</name>
<reference evidence="6 7" key="1">
    <citation type="journal article" date="2016" name="BMC Genomics">
        <title>Comparative genomics reveals Cyclospora cayetanensis possesses coccidia-like metabolism and invasion components but unique surface antigens.</title>
        <authorList>
            <person name="Liu S."/>
            <person name="Wang L."/>
            <person name="Zheng H."/>
            <person name="Xu Z."/>
            <person name="Roellig D.M."/>
            <person name="Li N."/>
            <person name="Frace M.A."/>
            <person name="Tang K."/>
            <person name="Arrowood M.J."/>
            <person name="Moss D.M."/>
            <person name="Zhang L."/>
            <person name="Feng Y."/>
            <person name="Xiao L."/>
        </authorList>
    </citation>
    <scope>NUCLEOTIDE SEQUENCE [LARGE SCALE GENOMIC DNA]</scope>
    <source>
        <strain evidence="6 7">CHN_HEN01</strain>
    </source>
</reference>
<dbReference type="Gene3D" id="3.30.930.10">
    <property type="entry name" value="Bira Bifunctional Protein, Domain 2"/>
    <property type="match status" value="1"/>
</dbReference>
<evidence type="ECO:0000256" key="4">
    <source>
        <dbReference type="ARBA" id="ARBA00023146"/>
    </source>
</evidence>
<evidence type="ECO:0000256" key="2">
    <source>
        <dbReference type="ARBA" id="ARBA00022741"/>
    </source>
</evidence>
<keyword evidence="7" id="KW-1185">Reference proteome</keyword>
<dbReference type="EMBL" id="JROU02000997">
    <property type="protein sequence ID" value="OEH77717.1"/>
    <property type="molecule type" value="Genomic_DNA"/>
</dbReference>
<dbReference type="PANTHER" id="PTHR42918:SF15">
    <property type="entry name" value="LYSINE--TRNA LIGASE, CHLOROPLASTIC_MITOCHONDRIAL"/>
    <property type="match status" value="1"/>
</dbReference>
<dbReference type="PROSITE" id="PS50862">
    <property type="entry name" value="AA_TRNA_LIGASE_II"/>
    <property type="match status" value="1"/>
</dbReference>
<evidence type="ECO:0000313" key="7">
    <source>
        <dbReference type="Proteomes" id="UP000095192"/>
    </source>
</evidence>
<dbReference type="InterPro" id="IPR006195">
    <property type="entry name" value="aa-tRNA-synth_II"/>
</dbReference>
<dbReference type="VEuPathDB" id="ToxoDB:cyc_04495"/>
<proteinExistence type="predicted"/>
<sequence length="497" mass="53408">MLPLEWVPVCDATAPTRSASRSACVGISTDAEDCKTNSRSCKGEGSSSGLALRDADFLRRVSKWLLLQSVLGINTHPTTEQLLQQQHQLGQERRNLRLSSIEDLQRRYASLSPCSAATAVDAAGPQAQPHEAACGRITSIRNGGAFFDISPLNDPNGAVKLQVLVEGDLGAFRAAGACEGGTSRCSVQHLLPLLDLGDVVLVRGIMRKTLRGELTVDLSHGFQRGSHAPLQPLVLLAKQLLPPEAVGFLQQSPASAAIATARLLLLQHIADTKAGVVLRQAPELNLKKLVIAGVSDKVLGCWCSYVSARLAAAADKAPSAGTTPGGMLPRELEGRGIFKSVNWATPFQEIAYFDAIKTYTGIELQNLRHEEALRQAEELLRQQQQHQEPLPSRCVLSKEHLSAFLFKRFVEPRGMEIADGYAELACPSEQRRRLAAQTAKLQSLDTETAAANAEDFVDCLALGLPPTAGLGVGIDRLVQLLMGVASIRDVMFLPTAA</sequence>
<keyword evidence="2" id="KW-0547">Nucleotide-binding</keyword>
<keyword evidence="1" id="KW-0436">Ligase</keyword>
<dbReference type="PANTHER" id="PTHR42918">
    <property type="entry name" value="LYSYL-TRNA SYNTHETASE"/>
    <property type="match status" value="1"/>
</dbReference>
<dbReference type="GO" id="GO:0006430">
    <property type="term" value="P:lysyl-tRNA aminoacylation"/>
    <property type="evidence" value="ECO:0007669"/>
    <property type="project" value="TreeGrafter"/>
</dbReference>
<dbReference type="InterPro" id="IPR012340">
    <property type="entry name" value="NA-bd_OB-fold"/>
</dbReference>
<accession>A0A1D3D2N8</accession>
<dbReference type="Proteomes" id="UP000095192">
    <property type="component" value="Unassembled WGS sequence"/>
</dbReference>
<dbReference type="SUPFAM" id="SSF55681">
    <property type="entry name" value="Class II aaRS and biotin synthetases"/>
    <property type="match status" value="1"/>
</dbReference>
<dbReference type="InterPro" id="IPR045864">
    <property type="entry name" value="aa-tRNA-synth_II/BPL/LPL"/>
</dbReference>
<dbReference type="AlphaFoldDB" id="A0A1D3D2N8"/>
<evidence type="ECO:0000256" key="3">
    <source>
        <dbReference type="ARBA" id="ARBA00022840"/>
    </source>
</evidence>
<keyword evidence="3" id="KW-0067">ATP-binding</keyword>
<organism evidence="6 7">
    <name type="scientific">Cyclospora cayetanensis</name>
    <dbReference type="NCBI Taxonomy" id="88456"/>
    <lineage>
        <taxon>Eukaryota</taxon>
        <taxon>Sar</taxon>
        <taxon>Alveolata</taxon>
        <taxon>Apicomplexa</taxon>
        <taxon>Conoidasida</taxon>
        <taxon>Coccidia</taxon>
        <taxon>Eucoccidiorida</taxon>
        <taxon>Eimeriorina</taxon>
        <taxon>Eimeriidae</taxon>
        <taxon>Cyclospora</taxon>
    </lineage>
</organism>
<evidence type="ECO:0000313" key="6">
    <source>
        <dbReference type="EMBL" id="OEH77717.1"/>
    </source>
</evidence>
<keyword evidence="4" id="KW-0030">Aminoacyl-tRNA synthetase</keyword>
<dbReference type="GO" id="GO:0004824">
    <property type="term" value="F:lysine-tRNA ligase activity"/>
    <property type="evidence" value="ECO:0007669"/>
    <property type="project" value="TreeGrafter"/>
</dbReference>